<name>A0A128EKQ8_9BACT</name>
<evidence type="ECO:0000313" key="2">
    <source>
        <dbReference type="Proteomes" id="UP000069632"/>
    </source>
</evidence>
<protein>
    <submittedName>
        <fullName evidence="1">Uncharacterized protein</fullName>
    </submittedName>
</protein>
<gene>
    <name evidence="1" type="ORF">ERS672216_01776</name>
</gene>
<dbReference type="Proteomes" id="UP000069632">
    <property type="component" value="Unassembled WGS sequence"/>
</dbReference>
<reference evidence="1 2" key="1">
    <citation type="submission" date="2016-02" db="EMBL/GenBank/DDBJ databases">
        <authorList>
            <consortium name="Pathogen Informatics"/>
        </authorList>
    </citation>
    <scope>NUCLEOTIDE SEQUENCE [LARGE SCALE GENOMIC DNA]</scope>
    <source>
        <strain evidence="1 2">RC20</strain>
    </source>
</reference>
<keyword evidence="2" id="KW-1185">Reference proteome</keyword>
<dbReference type="EMBL" id="FIZP01000015">
    <property type="protein sequence ID" value="CZE49151.1"/>
    <property type="molecule type" value="Genomic_DNA"/>
</dbReference>
<sequence>MYDERPKNDFFTKVFIRLGIKVFIKNKINIYYNNILENSLKLDYVFIISPESITVEIINKFKDKNPNLKIIIYMWDSIKNKKNALPLINLADKSFTFDDGDLLIREDIEFLPLFYTKNYSDIFENTKFKYDISFIGTIHSDRYEIAKKIEKEANKAGLKTLFFFYSPSKILFFIQKILYSKFRKIPYRDVSFKSMLSSEIINIFYNSKVILDINHPK</sequence>
<organism evidence="1 2">
    <name type="scientific">Campylobacter geochelonis</name>
    <dbReference type="NCBI Taxonomy" id="1780362"/>
    <lineage>
        <taxon>Bacteria</taxon>
        <taxon>Pseudomonadati</taxon>
        <taxon>Campylobacterota</taxon>
        <taxon>Epsilonproteobacteria</taxon>
        <taxon>Campylobacterales</taxon>
        <taxon>Campylobacteraceae</taxon>
        <taxon>Campylobacter</taxon>
    </lineage>
</organism>
<dbReference type="RefSeq" id="WP_075540546.1">
    <property type="nucleotide sequence ID" value="NZ_CP053844.1"/>
</dbReference>
<proteinExistence type="predicted"/>
<evidence type="ECO:0000313" key="1">
    <source>
        <dbReference type="EMBL" id="CZE49151.1"/>
    </source>
</evidence>
<accession>A0A128EKQ8</accession>
<dbReference type="OrthoDB" id="3251881at2"/>
<dbReference type="AlphaFoldDB" id="A0A128EKQ8"/>